<evidence type="ECO:0000313" key="3">
    <source>
        <dbReference type="Proteomes" id="UP001146793"/>
    </source>
</evidence>
<dbReference type="AlphaFoldDB" id="A0AAV7Z5W5"/>
<keyword evidence="2" id="KW-0240">DNA-directed RNA polymerase</keyword>
<protein>
    <submittedName>
        <fullName evidence="2">DNA-directed RNA polymerase i subunit rpa34</fullName>
    </submittedName>
</protein>
<evidence type="ECO:0000256" key="1">
    <source>
        <dbReference type="SAM" id="MobiDB-lite"/>
    </source>
</evidence>
<organism evidence="2 3">
    <name type="scientific">Anaeramoeba flamelloides</name>
    <dbReference type="NCBI Taxonomy" id="1746091"/>
    <lineage>
        <taxon>Eukaryota</taxon>
        <taxon>Metamonada</taxon>
        <taxon>Anaeramoebidae</taxon>
        <taxon>Anaeramoeba</taxon>
    </lineage>
</organism>
<gene>
    <name evidence="2" type="ORF">M0812_19201</name>
</gene>
<accession>A0AAV7Z5W5</accession>
<feature type="compositionally biased region" description="Polar residues" evidence="1">
    <location>
        <begin position="166"/>
        <end position="178"/>
    </location>
</feature>
<proteinExistence type="predicted"/>
<dbReference type="GO" id="GO:0000428">
    <property type="term" value="C:DNA-directed RNA polymerase complex"/>
    <property type="evidence" value="ECO:0007669"/>
    <property type="project" value="UniProtKB-KW"/>
</dbReference>
<comment type="caution">
    <text evidence="2">The sequence shown here is derived from an EMBL/GenBank/DDBJ whole genome shotgun (WGS) entry which is preliminary data.</text>
</comment>
<feature type="region of interest" description="Disordered" evidence="1">
    <location>
        <begin position="330"/>
        <end position="351"/>
    </location>
</feature>
<sequence length="351" mass="41927">MANVKSASQGIFQEKISQSPRNLYELYINSWYQQHINLGNKDYLFTKAQHSWKKKKYDHNYIYNYLRKNANPQVLTKLENKLSSKSPIFTDLCLNNSKVNPKKKQSKKKRTRIKKMKTNQPPKYTLISGVEVDRSLFVKTTPSRKFQKKFKSICCEDLQKNVQFEDQENQQNKESTNQNKRKKERKRKKRKGKETVRISAALEKMLNHFFPQQSKSIFKDLLNDQPFLQLLSHIAEGWLEIVSLFIQYKEGLIRKRQSTSILHDTLELTEKELCKLKQLLGQFLDNLNNENKKKLTNLRAQCLEKLKSLPEILCQAKIRLRKRIYRQRAVEKERQKRSFQRNQKKKQKPKY</sequence>
<feature type="region of interest" description="Disordered" evidence="1">
    <location>
        <begin position="166"/>
        <end position="194"/>
    </location>
</feature>
<name>A0AAV7Z5W5_9EUKA</name>
<feature type="compositionally biased region" description="Basic residues" evidence="1">
    <location>
        <begin position="337"/>
        <end position="351"/>
    </location>
</feature>
<reference evidence="2" key="1">
    <citation type="submission" date="2022-08" db="EMBL/GenBank/DDBJ databases">
        <title>Novel sulphate-reducing endosymbionts in the free-living metamonad Anaeramoeba.</title>
        <authorList>
            <person name="Jerlstrom-Hultqvist J."/>
            <person name="Cepicka I."/>
            <person name="Gallot-Lavallee L."/>
            <person name="Salas-Leiva D."/>
            <person name="Curtis B.A."/>
            <person name="Zahonova K."/>
            <person name="Pipaliya S."/>
            <person name="Dacks J."/>
            <person name="Roger A.J."/>
        </authorList>
    </citation>
    <scope>NUCLEOTIDE SEQUENCE</scope>
    <source>
        <strain evidence="2">Busselton2</strain>
    </source>
</reference>
<keyword evidence="2" id="KW-0804">Transcription</keyword>
<evidence type="ECO:0000313" key="2">
    <source>
        <dbReference type="EMBL" id="KAJ3437128.1"/>
    </source>
</evidence>
<dbReference type="Proteomes" id="UP001146793">
    <property type="component" value="Unassembled WGS sequence"/>
</dbReference>
<feature type="compositionally biased region" description="Basic residues" evidence="1">
    <location>
        <begin position="179"/>
        <end position="192"/>
    </location>
</feature>
<dbReference type="EMBL" id="JANTQA010000036">
    <property type="protein sequence ID" value="KAJ3437128.1"/>
    <property type="molecule type" value="Genomic_DNA"/>
</dbReference>